<evidence type="ECO:0000256" key="1">
    <source>
        <dbReference type="SAM" id="MobiDB-lite"/>
    </source>
</evidence>
<dbReference type="EMBL" id="QLUW01000006">
    <property type="protein sequence ID" value="RAP73793.1"/>
    <property type="molecule type" value="Genomic_DNA"/>
</dbReference>
<feature type="compositionally biased region" description="Basic and acidic residues" evidence="1">
    <location>
        <begin position="366"/>
        <end position="387"/>
    </location>
</feature>
<protein>
    <recommendedName>
        <fullName evidence="4">DUF2961 domain-containing protein</fullName>
    </recommendedName>
</protein>
<reference evidence="2 3" key="1">
    <citation type="submission" date="2018-06" db="EMBL/GenBank/DDBJ databases">
        <title>Paenibacillus montanisoli sp. nov., isolated from mountain area soil.</title>
        <authorList>
            <person name="Wu M."/>
        </authorList>
    </citation>
    <scope>NUCLEOTIDE SEQUENCE [LARGE SCALE GENOMIC DNA]</scope>
    <source>
        <strain evidence="2 3">RA17</strain>
    </source>
</reference>
<dbReference type="Gene3D" id="2.60.120.1390">
    <property type="match status" value="1"/>
</dbReference>
<dbReference type="Proteomes" id="UP000249260">
    <property type="component" value="Unassembled WGS sequence"/>
</dbReference>
<comment type="caution">
    <text evidence="2">The sequence shown here is derived from an EMBL/GenBank/DDBJ whole genome shotgun (WGS) entry which is preliminary data.</text>
</comment>
<name>A0A328TW76_9BACL</name>
<sequence length="387" mass="43155">MALIETARLITLNNGGTASMLYQLKNVESRAFSSENKTGAAGAGGQSRNGRKGSPCIEGFLQGQTIELLNCDGPGVIRHIWLTLPPGNIDHMRNVIIRMYWDGQTHPSVEAPIGDFFGVSHGRQRNMLSDCVTMQGGKGLNCWIPMPFKKKAVVTIENDSSSDVKMLFYQLDVTRGDELDESAGYFHAQFRRSNPCPIHEDFVIADNIQGKGVYLGTTLGVRSLYRDCWWGEGEVKFFIDGDTEFPTICGTGAEDYMGSAWGLDEVLTPYQGAPLVDHDNGLYSIYRFHVRDPIYFQNSLKVTVQQIAYGDGEKAKAHFGDEYTRYRAAGAEEEDNYCYFDLSDDYSAVAYWYQTMPSQPFAQLPSREERIKDLDTGAADGPKRSDV</sequence>
<dbReference type="Pfam" id="PF11175">
    <property type="entry name" value="DUF2961"/>
    <property type="match status" value="1"/>
</dbReference>
<evidence type="ECO:0000313" key="3">
    <source>
        <dbReference type="Proteomes" id="UP000249260"/>
    </source>
</evidence>
<keyword evidence="3" id="KW-1185">Reference proteome</keyword>
<proteinExistence type="predicted"/>
<gene>
    <name evidence="2" type="ORF">DL346_26430</name>
</gene>
<evidence type="ECO:0008006" key="4">
    <source>
        <dbReference type="Google" id="ProtNLM"/>
    </source>
</evidence>
<evidence type="ECO:0000313" key="2">
    <source>
        <dbReference type="EMBL" id="RAP73793.1"/>
    </source>
</evidence>
<dbReference type="InterPro" id="IPR021345">
    <property type="entry name" value="DUF2961"/>
</dbReference>
<organism evidence="2 3">
    <name type="scientific">Paenibacillus montanisoli</name>
    <dbReference type="NCBI Taxonomy" id="2081970"/>
    <lineage>
        <taxon>Bacteria</taxon>
        <taxon>Bacillati</taxon>
        <taxon>Bacillota</taxon>
        <taxon>Bacilli</taxon>
        <taxon>Bacillales</taxon>
        <taxon>Paenibacillaceae</taxon>
        <taxon>Paenibacillus</taxon>
    </lineage>
</organism>
<dbReference type="AlphaFoldDB" id="A0A328TW76"/>
<feature type="region of interest" description="Disordered" evidence="1">
    <location>
        <begin position="364"/>
        <end position="387"/>
    </location>
</feature>
<dbReference type="OrthoDB" id="2518538at2"/>
<accession>A0A328TW76</accession>